<dbReference type="RefSeq" id="WP_188568934.1">
    <property type="nucleotide sequence ID" value="NZ_BMED01000007.1"/>
</dbReference>
<dbReference type="Pfam" id="PF14907">
    <property type="entry name" value="NTP_transf_5"/>
    <property type="match status" value="1"/>
</dbReference>
<proteinExistence type="predicted"/>
<gene>
    <name evidence="1" type="ORF">GCM10011396_50470</name>
</gene>
<reference evidence="1" key="2">
    <citation type="submission" date="2020-09" db="EMBL/GenBank/DDBJ databases">
        <authorList>
            <person name="Sun Q."/>
            <person name="Zhou Y."/>
        </authorList>
    </citation>
    <scope>NUCLEOTIDE SEQUENCE</scope>
    <source>
        <strain evidence="1">CGMCC 1.10998</strain>
    </source>
</reference>
<reference evidence="1" key="1">
    <citation type="journal article" date="2014" name="Int. J. Syst. Evol. Microbiol.">
        <title>Complete genome sequence of Corynebacterium casei LMG S-19264T (=DSM 44701T), isolated from a smear-ripened cheese.</title>
        <authorList>
            <consortium name="US DOE Joint Genome Institute (JGI-PGF)"/>
            <person name="Walter F."/>
            <person name="Albersmeier A."/>
            <person name="Kalinowski J."/>
            <person name="Ruckert C."/>
        </authorList>
    </citation>
    <scope>NUCLEOTIDE SEQUENCE</scope>
    <source>
        <strain evidence="1">CGMCC 1.10998</strain>
    </source>
</reference>
<evidence type="ECO:0000313" key="1">
    <source>
        <dbReference type="EMBL" id="GGC96911.1"/>
    </source>
</evidence>
<keyword evidence="2" id="KW-1185">Reference proteome</keyword>
<evidence type="ECO:0008006" key="3">
    <source>
        <dbReference type="Google" id="ProtNLM"/>
    </source>
</evidence>
<evidence type="ECO:0000313" key="2">
    <source>
        <dbReference type="Proteomes" id="UP000637423"/>
    </source>
</evidence>
<dbReference type="Proteomes" id="UP000637423">
    <property type="component" value="Unassembled WGS sequence"/>
</dbReference>
<organism evidence="1 2">
    <name type="scientific">Undibacterium terreum</name>
    <dbReference type="NCBI Taxonomy" id="1224302"/>
    <lineage>
        <taxon>Bacteria</taxon>
        <taxon>Pseudomonadati</taxon>
        <taxon>Pseudomonadota</taxon>
        <taxon>Betaproteobacteria</taxon>
        <taxon>Burkholderiales</taxon>
        <taxon>Oxalobacteraceae</taxon>
        <taxon>Undibacterium</taxon>
    </lineage>
</organism>
<dbReference type="AlphaFoldDB" id="A0A916XS85"/>
<accession>A0A916XS85</accession>
<name>A0A916XS85_9BURK</name>
<protein>
    <recommendedName>
        <fullName evidence="3">Nucleotidyltransferase</fullName>
    </recommendedName>
</protein>
<dbReference type="InterPro" id="IPR039498">
    <property type="entry name" value="NTP_transf_5"/>
</dbReference>
<dbReference type="EMBL" id="BMED01000007">
    <property type="protein sequence ID" value="GGC96911.1"/>
    <property type="molecule type" value="Genomic_DNA"/>
</dbReference>
<comment type="caution">
    <text evidence="1">The sequence shown here is derived from an EMBL/GenBank/DDBJ whole genome shotgun (WGS) entry which is preliminary data.</text>
</comment>
<sequence>MSQRELILQAFRAPDTLAKLELRHWDLLLRQAWKSNLMSSLYFLLEDKQLLATIPEQAQRHLQWSYYLAQRHTQAVLWEIGFIRKALEDAGLRMVVLKGAAYVLAKLPHARGRIFSDIDIIVPKESLGNAEGSLMLHGWHASHHDEYDQRYYREWMHEIPPMEHAKRMTVIDVHHAILPSTAAIHPDSAKLLAAARHVGEVENTFVFSPADMVLHSAVHLFHDGEYDNGLRDLVDIHGLLQYYGDSPEFWTTLTSRGRELELTRPLFYALRYSALLLHTPIPAEALRDADIGRPGNLLLKCMDKLFTRALLPDHFSCNDRWTATARLMLYMRANWLRMPPLLLARHLFHKAFLSPKKED</sequence>